<dbReference type="Gene3D" id="3.40.1390.10">
    <property type="entry name" value="MurE/MurF, N-terminal domain"/>
    <property type="match status" value="1"/>
</dbReference>
<protein>
    <recommendedName>
        <fullName evidence="7">UDP-3-O-acylglucosamine N-acyltransferase</fullName>
        <ecNumber evidence="7">2.3.1.191</ecNumber>
    </recommendedName>
</protein>
<dbReference type="InterPro" id="IPR007691">
    <property type="entry name" value="LpxD"/>
</dbReference>
<dbReference type="EC" id="2.3.1.191" evidence="7"/>
<feature type="active site" description="Proton acceptor" evidence="7">
    <location>
        <position position="248"/>
    </location>
</feature>
<dbReference type="InterPro" id="IPR020573">
    <property type="entry name" value="UDP_GlcNAc_AcTrfase_non-rep"/>
</dbReference>
<comment type="catalytic activity">
    <reaction evidence="7">
        <text>a UDP-3-O-[(3R)-3-hydroxyacyl]-alpha-D-glucosamine + a (3R)-hydroxyacyl-[ACP] = a UDP-2-N,3-O-bis[(3R)-3-hydroxyacyl]-alpha-D-glucosamine + holo-[ACP] + H(+)</text>
        <dbReference type="Rhea" id="RHEA:53836"/>
        <dbReference type="Rhea" id="RHEA-COMP:9685"/>
        <dbReference type="Rhea" id="RHEA-COMP:9945"/>
        <dbReference type="ChEBI" id="CHEBI:15378"/>
        <dbReference type="ChEBI" id="CHEBI:64479"/>
        <dbReference type="ChEBI" id="CHEBI:78827"/>
        <dbReference type="ChEBI" id="CHEBI:137740"/>
        <dbReference type="ChEBI" id="CHEBI:137748"/>
        <dbReference type="EC" id="2.3.1.191"/>
    </reaction>
</comment>
<organism evidence="9 10">
    <name type="scientific">Dulcicalothrix desertica PCC 7102</name>
    <dbReference type="NCBI Taxonomy" id="232991"/>
    <lineage>
        <taxon>Bacteria</taxon>
        <taxon>Bacillati</taxon>
        <taxon>Cyanobacteriota</taxon>
        <taxon>Cyanophyceae</taxon>
        <taxon>Nostocales</taxon>
        <taxon>Calotrichaceae</taxon>
        <taxon>Dulcicalothrix</taxon>
    </lineage>
</organism>
<comment type="similarity">
    <text evidence="7">Belongs to the transferase hexapeptide repeat family. LpxD subfamily.</text>
</comment>
<dbReference type="PROSITE" id="PS00101">
    <property type="entry name" value="HEXAPEP_TRANSFERASES"/>
    <property type="match status" value="1"/>
</dbReference>
<keyword evidence="6 7" id="KW-0012">Acyltransferase</keyword>
<dbReference type="GO" id="GO:0043886">
    <property type="term" value="F:structural constituent of carboxysome shell"/>
    <property type="evidence" value="ECO:0007669"/>
    <property type="project" value="UniProtKB-ARBA"/>
</dbReference>
<dbReference type="Pfam" id="PF00132">
    <property type="entry name" value="Hexapep"/>
    <property type="match status" value="1"/>
</dbReference>
<dbReference type="SUPFAM" id="SSF51161">
    <property type="entry name" value="Trimeric LpxA-like enzymes"/>
    <property type="match status" value="1"/>
</dbReference>
<dbReference type="Pfam" id="PF04613">
    <property type="entry name" value="LpxD"/>
    <property type="match status" value="1"/>
</dbReference>
<evidence type="ECO:0000256" key="2">
    <source>
        <dbReference type="ARBA" id="ARBA00022556"/>
    </source>
</evidence>
<evidence type="ECO:0000256" key="3">
    <source>
        <dbReference type="ARBA" id="ARBA00022679"/>
    </source>
</evidence>
<gene>
    <name evidence="9" type="primary">lpxD3</name>
    <name evidence="7" type="synonym">lpxD</name>
    <name evidence="9" type="ORF">DSM106972_028930</name>
</gene>
<dbReference type="GO" id="GO:0009245">
    <property type="term" value="P:lipid A biosynthetic process"/>
    <property type="evidence" value="ECO:0007669"/>
    <property type="project" value="UniProtKB-UniRule"/>
</dbReference>
<reference evidence="9" key="1">
    <citation type="submission" date="2018-12" db="EMBL/GenBank/DDBJ databases">
        <authorList>
            <person name="Will S."/>
            <person name="Neumann-Schaal M."/>
            <person name="Henke P."/>
        </authorList>
    </citation>
    <scope>NUCLEOTIDE SEQUENCE</scope>
    <source>
        <strain evidence="9">PCC 7102</strain>
    </source>
</reference>
<proteinExistence type="inferred from homology"/>
<keyword evidence="10" id="KW-1185">Reference proteome</keyword>
<dbReference type="NCBIfam" id="NF002060">
    <property type="entry name" value="PRK00892.1"/>
    <property type="match status" value="1"/>
</dbReference>
<keyword evidence="4 7" id="KW-0677">Repeat</keyword>
<keyword evidence="3 7" id="KW-0808">Transferase</keyword>
<comment type="pathway">
    <text evidence="7">Bacterial outer membrane biogenesis; LPS lipid A biosynthesis.</text>
</comment>
<feature type="domain" description="UDP-3-O-[3-hydroxymyristoyl] glucosamine N-acyltransferase non-repeat region" evidence="8">
    <location>
        <begin position="26"/>
        <end position="98"/>
    </location>
</feature>
<dbReference type="GO" id="GO:0103118">
    <property type="term" value="F:UDP-3-O-[(3R)-3-hydroxyacyl]-glucosamine N-acyltransferase activity"/>
    <property type="evidence" value="ECO:0007669"/>
    <property type="project" value="UniProtKB-EC"/>
</dbReference>
<dbReference type="GO" id="GO:0031470">
    <property type="term" value="C:carboxysome"/>
    <property type="evidence" value="ECO:0007669"/>
    <property type="project" value="UniProtKB-ARBA"/>
</dbReference>
<dbReference type="RefSeq" id="WP_127081423.1">
    <property type="nucleotide sequence ID" value="NZ_RSCL01000006.1"/>
</dbReference>
<dbReference type="InterPro" id="IPR018357">
    <property type="entry name" value="Hexapep_transf_CS"/>
</dbReference>
<dbReference type="OrthoDB" id="9784739at2"/>
<evidence type="ECO:0000256" key="4">
    <source>
        <dbReference type="ARBA" id="ARBA00022737"/>
    </source>
</evidence>
<keyword evidence="2 7" id="KW-0441">Lipid A biosynthesis</keyword>
<dbReference type="UniPathway" id="UPA00973"/>
<reference evidence="9" key="2">
    <citation type="journal article" date="2019" name="Genome Biol. Evol.">
        <title>Day and night: Metabolic profiles and evolutionary relationships of six axenic non-marine cyanobacteria.</title>
        <authorList>
            <person name="Will S.E."/>
            <person name="Henke P."/>
            <person name="Boedeker C."/>
            <person name="Huang S."/>
            <person name="Brinkmann H."/>
            <person name="Rohde M."/>
            <person name="Jarek M."/>
            <person name="Friedl T."/>
            <person name="Seufert S."/>
            <person name="Schumacher M."/>
            <person name="Overmann J."/>
            <person name="Neumann-Schaal M."/>
            <person name="Petersen J."/>
        </authorList>
    </citation>
    <scope>NUCLEOTIDE SEQUENCE [LARGE SCALE GENOMIC DNA]</scope>
    <source>
        <strain evidence="9">PCC 7102</strain>
    </source>
</reference>
<dbReference type="Proteomes" id="UP000271624">
    <property type="component" value="Unassembled WGS sequence"/>
</dbReference>
<name>A0A3S1CG51_9CYAN</name>
<dbReference type="GO" id="GO:0016410">
    <property type="term" value="F:N-acyltransferase activity"/>
    <property type="evidence" value="ECO:0007669"/>
    <property type="project" value="InterPro"/>
</dbReference>
<evidence type="ECO:0000259" key="8">
    <source>
        <dbReference type="Pfam" id="PF04613"/>
    </source>
</evidence>
<comment type="function">
    <text evidence="7">Catalyzes the N-acylation of UDP-3-O-acylglucosamine using 3-hydroxyacyl-ACP as the acyl donor. Is involved in the biosynthesis of lipid A, a phosphorylated glycolipid that anchors the lipopolysaccharide to the outer membrane of the cell.</text>
</comment>
<dbReference type="GO" id="GO:0016020">
    <property type="term" value="C:membrane"/>
    <property type="evidence" value="ECO:0007669"/>
    <property type="project" value="GOC"/>
</dbReference>
<accession>A0A3S1CG51</accession>
<dbReference type="Gene3D" id="2.160.10.10">
    <property type="entry name" value="Hexapeptide repeat proteins"/>
    <property type="match status" value="1"/>
</dbReference>
<keyword evidence="1 7" id="KW-0444">Lipid biosynthesis</keyword>
<keyword evidence="5 7" id="KW-0443">Lipid metabolism</keyword>
<evidence type="ECO:0000256" key="1">
    <source>
        <dbReference type="ARBA" id="ARBA00022516"/>
    </source>
</evidence>
<dbReference type="PANTHER" id="PTHR43378:SF2">
    <property type="entry name" value="UDP-3-O-ACYLGLUCOSAMINE N-ACYLTRANSFERASE 1, MITOCHONDRIAL-RELATED"/>
    <property type="match status" value="1"/>
</dbReference>
<evidence type="ECO:0000256" key="6">
    <source>
        <dbReference type="ARBA" id="ARBA00023315"/>
    </source>
</evidence>
<dbReference type="CDD" id="cd03352">
    <property type="entry name" value="LbH_LpxD"/>
    <property type="match status" value="1"/>
</dbReference>
<evidence type="ECO:0000256" key="5">
    <source>
        <dbReference type="ARBA" id="ARBA00023098"/>
    </source>
</evidence>
<dbReference type="AlphaFoldDB" id="A0A3S1CG51"/>
<dbReference type="PANTHER" id="PTHR43378">
    <property type="entry name" value="UDP-3-O-ACYLGLUCOSAMINE N-ACYLTRANSFERASE"/>
    <property type="match status" value="1"/>
</dbReference>
<evidence type="ECO:0000313" key="9">
    <source>
        <dbReference type="EMBL" id="RUT06636.1"/>
    </source>
</evidence>
<comment type="subunit">
    <text evidence="7">Homotrimer.</text>
</comment>
<comment type="caution">
    <text evidence="9">The sequence shown here is derived from an EMBL/GenBank/DDBJ whole genome shotgun (WGS) entry which is preliminary data.</text>
</comment>
<dbReference type="NCBIfam" id="TIGR01853">
    <property type="entry name" value="lipid_A_lpxD"/>
    <property type="match status" value="1"/>
</dbReference>
<evidence type="ECO:0000256" key="7">
    <source>
        <dbReference type="HAMAP-Rule" id="MF_00523"/>
    </source>
</evidence>
<evidence type="ECO:0000313" key="10">
    <source>
        <dbReference type="Proteomes" id="UP000271624"/>
    </source>
</evidence>
<dbReference type="EMBL" id="RSCL01000006">
    <property type="protein sequence ID" value="RUT06636.1"/>
    <property type="molecule type" value="Genomic_DNA"/>
</dbReference>
<dbReference type="InterPro" id="IPR001451">
    <property type="entry name" value="Hexapep"/>
</dbReference>
<dbReference type="InterPro" id="IPR011004">
    <property type="entry name" value="Trimer_LpxA-like_sf"/>
</dbReference>
<sequence length="348" mass="36917">MKFSEIIEKLGDGALTNSYTSNKDHNPEIVGVAAVAEAVSGTLSYIEGAKFATMVTTTQASALILPQDETLQAQATERGIVWIAAREPRLMFAQTIKLFYQPWHPIASIHPSAVIDPTAKIGSNVYIGAHVVIEQNVEIGDEVCIHPNVVIYPDVKIGNNTVLHANCTIHERSQIGNNCVIHSGVVIGAEGFGFVPTATGWFKIEQSGCTILEENVEVGCNSAIDRPAVGETRIGRSTIIDNLVQIGHGCKVGIGCAIAGQTGLAGGVEIGNRVILAGQTGIANESKIGDGAVVAAKAGVHNDIPGGETYCGNPAMPYKQFLKVSAILKRLPEMYQTLKQLQNQIAQK</sequence>
<dbReference type="HAMAP" id="MF_00523">
    <property type="entry name" value="LpxD"/>
    <property type="match status" value="1"/>
</dbReference>